<dbReference type="Pfam" id="PF08784">
    <property type="entry name" value="RPA_C"/>
    <property type="match status" value="1"/>
</dbReference>
<dbReference type="InterPro" id="IPR036388">
    <property type="entry name" value="WH-like_DNA-bd_sf"/>
</dbReference>
<dbReference type="PIRSF" id="PIRSF036949">
    <property type="entry name" value="RPA32"/>
    <property type="match status" value="1"/>
</dbReference>
<feature type="non-terminal residue" evidence="9">
    <location>
        <position position="1"/>
    </location>
</feature>
<gene>
    <name evidence="9" type="ORF">THAOC_02754</name>
</gene>
<dbReference type="InterPro" id="IPR036390">
    <property type="entry name" value="WH_DNA-bd_sf"/>
</dbReference>
<dbReference type="FunFam" id="1.10.10.10:FF:000168">
    <property type="entry name" value="Replication protein A 32 kDa subunit"/>
    <property type="match status" value="1"/>
</dbReference>
<name>K0TEF9_THAOC</name>
<dbReference type="InterPro" id="IPR014892">
    <property type="entry name" value="RPA_C"/>
</dbReference>
<dbReference type="GO" id="GO:0005662">
    <property type="term" value="C:DNA replication factor A complex"/>
    <property type="evidence" value="ECO:0007669"/>
    <property type="project" value="TreeGrafter"/>
</dbReference>
<evidence type="ECO:0000313" key="10">
    <source>
        <dbReference type="Proteomes" id="UP000266841"/>
    </source>
</evidence>
<keyword evidence="5" id="KW-0539">Nucleus</keyword>
<dbReference type="EMBL" id="AGNL01002889">
    <property type="protein sequence ID" value="EJK75519.1"/>
    <property type="molecule type" value="Genomic_DNA"/>
</dbReference>
<evidence type="ECO:0000256" key="3">
    <source>
        <dbReference type="ARBA" id="ARBA00022705"/>
    </source>
</evidence>
<dbReference type="AlphaFoldDB" id="K0TEF9"/>
<comment type="subcellular location">
    <subcellularLocation>
        <location evidence="1">Nucleus</location>
    </subcellularLocation>
</comment>
<accession>K0TEF9</accession>
<evidence type="ECO:0000256" key="1">
    <source>
        <dbReference type="ARBA" id="ARBA00004123"/>
    </source>
</evidence>
<proteinExistence type="inferred from homology"/>
<dbReference type="SUPFAM" id="SSF46785">
    <property type="entry name" value="Winged helix' DNA-binding domain"/>
    <property type="match status" value="1"/>
</dbReference>
<dbReference type="PANTHER" id="PTHR13989:SF16">
    <property type="entry name" value="REPLICATION PROTEIN A2"/>
    <property type="match status" value="1"/>
</dbReference>
<feature type="domain" description="Replication protein A C-terminal" evidence="8">
    <location>
        <begin position="158"/>
        <end position="259"/>
    </location>
</feature>
<comment type="caution">
    <text evidence="9">The sequence shown here is derived from an EMBL/GenBank/DDBJ whole genome shotgun (WGS) entry which is preliminary data.</text>
</comment>
<dbReference type="Proteomes" id="UP000266841">
    <property type="component" value="Unassembled WGS sequence"/>
</dbReference>
<dbReference type="Gene3D" id="2.40.50.140">
    <property type="entry name" value="Nucleic acid-binding proteins"/>
    <property type="match status" value="1"/>
</dbReference>
<dbReference type="eggNOG" id="KOG3108">
    <property type="taxonomic scope" value="Eukaryota"/>
</dbReference>
<dbReference type="Pfam" id="PF01336">
    <property type="entry name" value="tRNA_anti-codon"/>
    <property type="match status" value="1"/>
</dbReference>
<evidence type="ECO:0000256" key="6">
    <source>
        <dbReference type="SAM" id="MobiDB-lite"/>
    </source>
</evidence>
<sequence length="265" mass="28546">GGFDNDSRGGSSDGNKPRRNYDDQTLIPVTCRMIAQALGDPSDQGDLTLKDGRSLHMIKIVGAVREADLRSTNLFVQLEDGTGLMQVKVWINDGDDPSAISQLRQEACREHSYIRVIGQVREFDGSRQIVANDMRPVTDSNEVTYHFLEVAQSYEKMKKMQSGQASGMGFGIGNMASGGPPQGGGIKAAGQGLDGGKGAGNSLNDEVVNVIRGLGGESGAHVNEIVSQVSLKGFSEMDIRDAVTYLSNEGHIYSTIDEDHYQYAE</sequence>
<keyword evidence="3" id="KW-0235">DNA replication</keyword>
<evidence type="ECO:0008006" key="11">
    <source>
        <dbReference type="Google" id="ProtNLM"/>
    </source>
</evidence>
<reference evidence="9 10" key="1">
    <citation type="journal article" date="2012" name="Genome Biol.">
        <title>Genome and low-iron response of an oceanic diatom adapted to chronic iron limitation.</title>
        <authorList>
            <person name="Lommer M."/>
            <person name="Specht M."/>
            <person name="Roy A.S."/>
            <person name="Kraemer L."/>
            <person name="Andreson R."/>
            <person name="Gutowska M.A."/>
            <person name="Wolf J."/>
            <person name="Bergner S.V."/>
            <person name="Schilhabel M.B."/>
            <person name="Klostermeier U.C."/>
            <person name="Beiko R.G."/>
            <person name="Rosenstiel P."/>
            <person name="Hippler M."/>
            <person name="Laroche J."/>
        </authorList>
    </citation>
    <scope>NUCLEOTIDE SEQUENCE [LARGE SCALE GENOMIC DNA]</scope>
    <source>
        <strain evidence="9 10">CCMP1005</strain>
    </source>
</reference>
<dbReference type="GO" id="GO:0000724">
    <property type="term" value="P:double-strand break repair via homologous recombination"/>
    <property type="evidence" value="ECO:0007669"/>
    <property type="project" value="TreeGrafter"/>
</dbReference>
<organism evidence="9 10">
    <name type="scientific">Thalassiosira oceanica</name>
    <name type="common">Marine diatom</name>
    <dbReference type="NCBI Taxonomy" id="159749"/>
    <lineage>
        <taxon>Eukaryota</taxon>
        <taxon>Sar</taxon>
        <taxon>Stramenopiles</taxon>
        <taxon>Ochrophyta</taxon>
        <taxon>Bacillariophyta</taxon>
        <taxon>Coscinodiscophyceae</taxon>
        <taxon>Thalassiosirophycidae</taxon>
        <taxon>Thalassiosirales</taxon>
        <taxon>Thalassiosiraceae</taxon>
        <taxon>Thalassiosira</taxon>
    </lineage>
</organism>
<dbReference type="SUPFAM" id="SSF50249">
    <property type="entry name" value="Nucleic acid-binding proteins"/>
    <property type="match status" value="1"/>
</dbReference>
<dbReference type="GO" id="GO:0000781">
    <property type="term" value="C:chromosome, telomeric region"/>
    <property type="evidence" value="ECO:0007669"/>
    <property type="project" value="TreeGrafter"/>
</dbReference>
<dbReference type="CDD" id="cd04478">
    <property type="entry name" value="RPA2_DBD_D"/>
    <property type="match status" value="1"/>
</dbReference>
<evidence type="ECO:0000256" key="2">
    <source>
        <dbReference type="ARBA" id="ARBA00007815"/>
    </source>
</evidence>
<dbReference type="InterPro" id="IPR014646">
    <property type="entry name" value="Rfa2/RPA32"/>
</dbReference>
<dbReference type="InterPro" id="IPR040260">
    <property type="entry name" value="RFA2-like"/>
</dbReference>
<feature type="region of interest" description="Disordered" evidence="6">
    <location>
        <begin position="1"/>
        <end position="22"/>
    </location>
</feature>
<feature type="domain" description="OB" evidence="7">
    <location>
        <begin position="59"/>
        <end position="137"/>
    </location>
</feature>
<dbReference type="GO" id="GO:0006289">
    <property type="term" value="P:nucleotide-excision repair"/>
    <property type="evidence" value="ECO:0007669"/>
    <property type="project" value="TreeGrafter"/>
</dbReference>
<dbReference type="PANTHER" id="PTHR13989">
    <property type="entry name" value="REPLICATION PROTEIN A-RELATED"/>
    <property type="match status" value="1"/>
</dbReference>
<keyword evidence="10" id="KW-1185">Reference proteome</keyword>
<dbReference type="GO" id="GO:0035861">
    <property type="term" value="C:site of double-strand break"/>
    <property type="evidence" value="ECO:0007669"/>
    <property type="project" value="TreeGrafter"/>
</dbReference>
<comment type="similarity">
    <text evidence="2">Belongs to the replication factor A protein 2 family.</text>
</comment>
<dbReference type="OMA" id="SFGNKRY"/>
<dbReference type="GO" id="GO:0003697">
    <property type="term" value="F:single-stranded DNA binding"/>
    <property type="evidence" value="ECO:0007669"/>
    <property type="project" value="TreeGrafter"/>
</dbReference>
<keyword evidence="4" id="KW-0238">DNA-binding</keyword>
<dbReference type="OrthoDB" id="25571at2759"/>
<evidence type="ECO:0000259" key="7">
    <source>
        <dbReference type="Pfam" id="PF01336"/>
    </source>
</evidence>
<dbReference type="GO" id="GO:0006260">
    <property type="term" value="P:DNA replication"/>
    <property type="evidence" value="ECO:0007669"/>
    <property type="project" value="UniProtKB-KW"/>
</dbReference>
<evidence type="ECO:0000313" key="9">
    <source>
        <dbReference type="EMBL" id="EJK75519.1"/>
    </source>
</evidence>
<evidence type="ECO:0000256" key="5">
    <source>
        <dbReference type="ARBA" id="ARBA00023242"/>
    </source>
</evidence>
<dbReference type="Gene3D" id="1.10.10.10">
    <property type="entry name" value="Winged helix-like DNA-binding domain superfamily/Winged helix DNA-binding domain"/>
    <property type="match status" value="1"/>
</dbReference>
<dbReference type="InterPro" id="IPR012340">
    <property type="entry name" value="NA-bd_OB-fold"/>
</dbReference>
<evidence type="ECO:0000256" key="4">
    <source>
        <dbReference type="ARBA" id="ARBA00023125"/>
    </source>
</evidence>
<dbReference type="InterPro" id="IPR004365">
    <property type="entry name" value="NA-bd_OB_tRNA"/>
</dbReference>
<evidence type="ECO:0000259" key="8">
    <source>
        <dbReference type="Pfam" id="PF08784"/>
    </source>
</evidence>
<protein>
    <recommendedName>
        <fullName evidence="11">Replication protein A C-terminal domain-containing protein</fullName>
    </recommendedName>
</protein>